<dbReference type="EMBL" id="AZDY01000006">
    <property type="protein sequence ID" value="KRK84736.1"/>
    <property type="molecule type" value="Genomic_DNA"/>
</dbReference>
<reference evidence="2 3" key="1">
    <citation type="journal article" date="2015" name="Genome Announc.">
        <title>Expanding the biotechnology potential of lactobacilli through comparative genomics of 213 strains and associated genera.</title>
        <authorList>
            <person name="Sun Z."/>
            <person name="Harris H.M."/>
            <person name="McCann A."/>
            <person name="Guo C."/>
            <person name="Argimon S."/>
            <person name="Zhang W."/>
            <person name="Yang X."/>
            <person name="Jeffery I.B."/>
            <person name="Cooney J.C."/>
            <person name="Kagawa T.F."/>
            <person name="Liu W."/>
            <person name="Song Y."/>
            <person name="Salvetti E."/>
            <person name="Wrobel A."/>
            <person name="Rasinkangas P."/>
            <person name="Parkhill J."/>
            <person name="Rea M.C."/>
            <person name="O'Sullivan O."/>
            <person name="Ritari J."/>
            <person name="Douillard F.P."/>
            <person name="Paul Ross R."/>
            <person name="Yang R."/>
            <person name="Briner A.E."/>
            <person name="Felis G.E."/>
            <person name="de Vos W.M."/>
            <person name="Barrangou R."/>
            <person name="Klaenhammer T.R."/>
            <person name="Caufield P.W."/>
            <person name="Cui Y."/>
            <person name="Zhang H."/>
            <person name="O'Toole P.W."/>
        </authorList>
    </citation>
    <scope>NUCLEOTIDE SEQUENCE [LARGE SCALE GENOMIC DNA]</scope>
    <source>
        <strain evidence="2 3">DSM 19674</strain>
    </source>
</reference>
<evidence type="ECO:0000259" key="1">
    <source>
        <dbReference type="Pfam" id="PF13473"/>
    </source>
</evidence>
<feature type="domain" description="EfeO-type cupredoxin-like" evidence="1">
    <location>
        <begin position="6"/>
        <end position="83"/>
    </location>
</feature>
<dbReference type="AlphaFoldDB" id="A0A0R1KNS6"/>
<sequence length="88" mass="9904">MLGLNNNKINITVDGGYSPNNFKLKAGKPAEVTFTRVADKGCTQQVKFNGELYDLPLNQQVTVRFTPQKGNYEWTCGMNMVKGNYRVK</sequence>
<dbReference type="SMR" id="A0A0R1KNS6"/>
<evidence type="ECO:0000313" key="3">
    <source>
        <dbReference type="Proteomes" id="UP000051515"/>
    </source>
</evidence>
<dbReference type="OrthoDB" id="9800141at2"/>
<dbReference type="InterPro" id="IPR028096">
    <property type="entry name" value="EfeO_Cupredoxin"/>
</dbReference>
<gene>
    <name evidence="2" type="ORF">FC78_GL000018</name>
</gene>
<accession>A0A0R1KNS6</accession>
<protein>
    <recommendedName>
        <fullName evidence="1">EfeO-type cupredoxin-like domain-containing protein</fullName>
    </recommendedName>
</protein>
<dbReference type="Gene3D" id="2.60.40.420">
    <property type="entry name" value="Cupredoxins - blue copper proteins"/>
    <property type="match status" value="1"/>
</dbReference>
<dbReference type="SUPFAM" id="SSF49503">
    <property type="entry name" value="Cupredoxins"/>
    <property type="match status" value="1"/>
</dbReference>
<dbReference type="Pfam" id="PF13473">
    <property type="entry name" value="Cupredoxin_1"/>
    <property type="match status" value="1"/>
</dbReference>
<dbReference type="Proteomes" id="UP000051515">
    <property type="component" value="Unassembled WGS sequence"/>
</dbReference>
<keyword evidence="3" id="KW-1185">Reference proteome</keyword>
<dbReference type="RefSeq" id="WP_032811340.1">
    <property type="nucleotide sequence ID" value="NZ_AZDY01000006.1"/>
</dbReference>
<name>A0A0R1KNS6_9LACO</name>
<evidence type="ECO:0000313" key="2">
    <source>
        <dbReference type="EMBL" id="KRK84736.1"/>
    </source>
</evidence>
<dbReference type="PATRIC" id="fig|1423788.3.peg.22"/>
<dbReference type="STRING" id="1423788.FC78_GL000018"/>
<comment type="caution">
    <text evidence="2">The sequence shown here is derived from an EMBL/GenBank/DDBJ whole genome shotgun (WGS) entry which is preliminary data.</text>
</comment>
<dbReference type="InterPro" id="IPR008972">
    <property type="entry name" value="Cupredoxin"/>
</dbReference>
<organism evidence="2 3">
    <name type="scientific">Companilactobacillus bobalius DSM 19674</name>
    <dbReference type="NCBI Taxonomy" id="1423788"/>
    <lineage>
        <taxon>Bacteria</taxon>
        <taxon>Bacillati</taxon>
        <taxon>Bacillota</taxon>
        <taxon>Bacilli</taxon>
        <taxon>Lactobacillales</taxon>
        <taxon>Lactobacillaceae</taxon>
        <taxon>Companilactobacillus</taxon>
        <taxon>Companilactobacillus bobalius</taxon>
    </lineage>
</organism>
<proteinExistence type="predicted"/>
<dbReference type="GeneID" id="69059607"/>